<dbReference type="GO" id="GO:0016853">
    <property type="term" value="F:isomerase activity"/>
    <property type="evidence" value="ECO:0007669"/>
    <property type="project" value="UniProtKB-KW"/>
</dbReference>
<keyword evidence="7 10" id="KW-0119">Carbohydrate metabolism</keyword>
<dbReference type="EC" id="2.4.1.25" evidence="3 10"/>
<evidence type="ECO:0000256" key="2">
    <source>
        <dbReference type="ARBA" id="ARBA00005684"/>
    </source>
</evidence>
<dbReference type="InterPro" id="IPR012767">
    <property type="entry name" value="Trehalose_TreY"/>
</dbReference>
<evidence type="ECO:0000256" key="1">
    <source>
        <dbReference type="ARBA" id="ARBA00000439"/>
    </source>
</evidence>
<evidence type="ECO:0000256" key="3">
    <source>
        <dbReference type="ARBA" id="ARBA00012560"/>
    </source>
</evidence>
<protein>
    <recommendedName>
        <fullName evidence="4 10">4-alpha-glucanotransferase</fullName>
        <ecNumber evidence="3 10">2.4.1.25</ecNumber>
    </recommendedName>
    <alternativeName>
        <fullName evidence="8 10">Amylomaltase</fullName>
    </alternativeName>
    <alternativeName>
        <fullName evidence="9 10">Disproportionating enzyme</fullName>
    </alternativeName>
</protein>
<dbReference type="Pfam" id="PF00128">
    <property type="entry name" value="Alpha-amylase"/>
    <property type="match status" value="1"/>
</dbReference>
<dbReference type="Pfam" id="PF02446">
    <property type="entry name" value="Glyco_hydro_77"/>
    <property type="match status" value="1"/>
</dbReference>
<keyword evidence="12" id="KW-0413">Isomerase</keyword>
<dbReference type="SUPFAM" id="SSF51445">
    <property type="entry name" value="(Trans)glycosidases"/>
    <property type="match status" value="2"/>
</dbReference>
<name>A0A9D7HM39_9PROT</name>
<evidence type="ECO:0000313" key="13">
    <source>
        <dbReference type="Proteomes" id="UP000807785"/>
    </source>
</evidence>
<dbReference type="InterPro" id="IPR017853">
    <property type="entry name" value="GH"/>
</dbReference>
<comment type="caution">
    <text evidence="12">The sequence shown here is derived from an EMBL/GenBank/DDBJ whole genome shotgun (WGS) entry which is preliminary data.</text>
</comment>
<dbReference type="PANTHER" id="PTHR32438:SF5">
    <property type="entry name" value="4-ALPHA-GLUCANOTRANSFERASE DPE1, CHLOROPLASTIC_AMYLOPLASTIC"/>
    <property type="match status" value="1"/>
</dbReference>
<keyword evidence="6 10" id="KW-0808">Transferase</keyword>
<evidence type="ECO:0000259" key="11">
    <source>
        <dbReference type="SMART" id="SM00642"/>
    </source>
</evidence>
<keyword evidence="5 10" id="KW-0328">Glycosyltransferase</keyword>
<reference evidence="12" key="1">
    <citation type="submission" date="2020-10" db="EMBL/GenBank/DDBJ databases">
        <title>Connecting structure to function with the recovery of over 1000 high-quality activated sludge metagenome-assembled genomes encoding full-length rRNA genes using long-read sequencing.</title>
        <authorList>
            <person name="Singleton C.M."/>
            <person name="Petriglieri F."/>
            <person name="Kristensen J.M."/>
            <person name="Kirkegaard R.H."/>
            <person name="Michaelsen T.Y."/>
            <person name="Andersen M.H."/>
            <person name="Karst S.M."/>
            <person name="Dueholm M.S."/>
            <person name="Nielsen P.H."/>
            <person name="Albertsen M."/>
        </authorList>
    </citation>
    <scope>NUCLEOTIDE SEQUENCE</scope>
    <source>
        <strain evidence="12">Bjer_18-Q3-R1-45_BAT3C.347</strain>
    </source>
</reference>
<evidence type="ECO:0000256" key="7">
    <source>
        <dbReference type="ARBA" id="ARBA00023277"/>
    </source>
</evidence>
<dbReference type="NCBIfam" id="TIGR00217">
    <property type="entry name" value="malQ"/>
    <property type="match status" value="1"/>
</dbReference>
<dbReference type="CDD" id="cd11336">
    <property type="entry name" value="AmyAc_MTSase"/>
    <property type="match status" value="1"/>
</dbReference>
<organism evidence="12 13">
    <name type="scientific">Candidatus Methylophosphatis roskildensis</name>
    <dbReference type="NCBI Taxonomy" id="2899263"/>
    <lineage>
        <taxon>Bacteria</taxon>
        <taxon>Pseudomonadati</taxon>
        <taxon>Pseudomonadota</taxon>
        <taxon>Betaproteobacteria</taxon>
        <taxon>Nitrosomonadales</taxon>
        <taxon>Sterolibacteriaceae</taxon>
        <taxon>Candidatus Methylophosphatis</taxon>
    </lineage>
</organism>
<dbReference type="Gene3D" id="3.20.20.80">
    <property type="entry name" value="Glycosidases"/>
    <property type="match status" value="5"/>
</dbReference>
<proteinExistence type="inferred from homology"/>
<evidence type="ECO:0000256" key="8">
    <source>
        <dbReference type="ARBA" id="ARBA00031423"/>
    </source>
</evidence>
<dbReference type="InterPro" id="IPR003385">
    <property type="entry name" value="Glyco_hydro_77"/>
</dbReference>
<dbReference type="InterPro" id="IPR048458">
    <property type="entry name" value="MalQ_N"/>
</dbReference>
<evidence type="ECO:0000256" key="9">
    <source>
        <dbReference type="ARBA" id="ARBA00031501"/>
    </source>
</evidence>
<evidence type="ECO:0000256" key="4">
    <source>
        <dbReference type="ARBA" id="ARBA00020295"/>
    </source>
</evidence>
<dbReference type="GO" id="GO:0004134">
    <property type="term" value="F:4-alpha-glucanotransferase activity"/>
    <property type="evidence" value="ECO:0007669"/>
    <property type="project" value="UniProtKB-EC"/>
</dbReference>
<dbReference type="PANTHER" id="PTHR32438">
    <property type="entry name" value="4-ALPHA-GLUCANOTRANSFERASE DPE1, CHLOROPLASTIC/AMYLOPLASTIC"/>
    <property type="match status" value="1"/>
</dbReference>
<dbReference type="NCBIfam" id="TIGR02401">
    <property type="entry name" value="trehalose_TreY"/>
    <property type="match status" value="1"/>
</dbReference>
<evidence type="ECO:0000256" key="6">
    <source>
        <dbReference type="ARBA" id="ARBA00022679"/>
    </source>
</evidence>
<dbReference type="Proteomes" id="UP000807785">
    <property type="component" value="Unassembled WGS sequence"/>
</dbReference>
<comment type="catalytic activity">
    <reaction evidence="1 10">
        <text>Transfers a segment of a (1-&gt;4)-alpha-D-glucan to a new position in an acceptor, which may be glucose or a (1-&gt;4)-alpha-D-glucan.</text>
        <dbReference type="EC" id="2.4.1.25"/>
    </reaction>
</comment>
<sequence length="1738" mass="194429">MTDQPGLFALAARMGIAAEYQDVRDHTRHAEAAVVGELLDALGITADMQRDPQGALDALDDADWTQPLPPVTVLQHPVPSVRVRFRLPASRLAHRPRWRLLEEFGREHSGSLRLHPPEDAQRRTVNGVPHVAVDLEIAEALPPGYHRLELLQGQKLLGSMSLILAPRTCYQSDAVLEERRVWGPSLQLYAVRSEHNWGIGDFGDLRRILEQFADLGADVVGISPLHALFLGNPDHCSPYSPSSRIFLNPLYIDVGAVPEYADCAALQSLVGSVDFQVRLESLRATDLVDYVGVSAVKREAFELLYRDFRDRHVEPGSERAESFRTFQRNGDRALRRFALFETLWEHFHAADPDAWGWPQWPADFRDPESAAVRAFERTHLERVEFFEYLQWLADQQAFSVGERSAELGLGVGMYFDFAVSVDRNGADAWADQNCYARNLSIGAPPDEFNPRGQKWGLLPPIPQRLRNRGYAPFIAALRAVMRDAGALRIDHIMGLMRLFCIPPGRQASDGTYVAYDFDELLGIVTLESVRARCMVIGEDLGTVPDSVRAAMLRLGILAYRPLLFAKTASGEFVPAPQFPHDALVTVATHDMPTLAGFWQGQDLLLRTSLGLFDSNALREEQIVERSRERARLLLALEREALLPPTMTVNPISAPAMTPEFARAVHVFLARSPAKVMTVQLEDAFGLGDQANLPGSSQDVHPNWRRKLPQALELWPKNQPMAELASAVCGARGVLPRALRARASLGHLSVPRATYRLQLNSGFTFNHATTIVPYLARLGISHVYCSPYLRARPGSQHGYDIIDHNAFNPEIGSSADFERFAAALASHNLGQMIDVVPNHMGVMGSDNAWWLDVLENGEAAERGYFFDIDWEPIKPELRGKVLLPVLGDHYGTVLERGELKLAFDPECGEFSVWYYEHRFPVDPLEYPTILGRRSASLAARLGAEADIEPSFRSLTTAFGHLPARTETSAEKVAERSRDKEIHKRSLADMCRRCPPLAAFIAENTAEINGIAGNAASFNPLHELINTQAWRLAYWRVASDEINYRRFFDINDLAALRMENKEVFDSTHKLVLDLVAQGKVDCLRIDHPDGLYDPAQYFNRLQEPFLACAQSSERESGASEQRPPRPLYVVVEKIVAGYERLPESWSVHGTTGYRFMNVVNGLFVDSTAEARIERIYRGFVGEMPSFDDLLYRSKRLIVRTALAGELTVLANQLGRIAEASRSTCDFTLNSLRDALTEIVACFPVYRTYVTGTLVSEEDKRYIDWAVGAAKKRSRAADISVFDFVRNVLTTQVAEGRSDSFRAMVLTFAVKFQQFSSPVMAKGSEDTSFYIYNRLVSLNEVGGDPKAFGTTVSSFHGASQDRCRYWPHTMLASSTHDNKRSEDVRARINVLSEMPALWRLMLRRWSRINRSRRLNIDGRAAPSPNDEYLIYQTLLGIWPLDDPDEAQRANYCARTQEYMLKAVREAKVHTSWINPDQAYESALSDFIAALLTPSGRNRFLADFAPVARRVARFGMFNSLSQTLVKLASPGVPDIYQGNELFDLSLVDPDNRRPVDYGMRDALLRDLEVRMQRGAGDCAAEARVLLDSIADGRAKLYVTWRALEVRRRHERLFRDGDYLALAPAGQFSDHLCAFARRLGDEAVVVVAPRLYSRLLGERDVPPIGEQVWGDTEIGLGPLGLVAGSLYNEFSGEEVRLHQSNGTPSLSARQALSNFPVALLTLLTPVSNRAPAQTRPTDEGPCE</sequence>
<evidence type="ECO:0000256" key="10">
    <source>
        <dbReference type="RuleBase" id="RU361207"/>
    </source>
</evidence>
<feature type="domain" description="Glycosyl hydrolase family 13 catalytic" evidence="11">
    <location>
        <begin position="751"/>
        <end position="1270"/>
    </location>
</feature>
<dbReference type="EMBL" id="JADJEV010000004">
    <property type="protein sequence ID" value="MBK6974797.1"/>
    <property type="molecule type" value="Genomic_DNA"/>
</dbReference>
<dbReference type="SMART" id="SM00642">
    <property type="entry name" value="Aamy"/>
    <property type="match status" value="1"/>
</dbReference>
<dbReference type="InterPro" id="IPR006047">
    <property type="entry name" value="GH13_cat_dom"/>
</dbReference>
<dbReference type="NCBIfam" id="NF011077">
    <property type="entry name" value="PRK14507.1"/>
    <property type="match status" value="1"/>
</dbReference>
<dbReference type="Pfam" id="PF21226">
    <property type="entry name" value="MalQ_N"/>
    <property type="match status" value="1"/>
</dbReference>
<evidence type="ECO:0000256" key="5">
    <source>
        <dbReference type="ARBA" id="ARBA00022676"/>
    </source>
</evidence>
<accession>A0A9D7HM39</accession>
<comment type="similarity">
    <text evidence="2 10">Belongs to the disproportionating enzyme family.</text>
</comment>
<dbReference type="GO" id="GO:0005975">
    <property type="term" value="P:carbohydrate metabolic process"/>
    <property type="evidence" value="ECO:0007669"/>
    <property type="project" value="InterPro"/>
</dbReference>
<gene>
    <name evidence="12" type="ORF">IPH26_18305</name>
</gene>
<evidence type="ECO:0000313" key="12">
    <source>
        <dbReference type="EMBL" id="MBK6974797.1"/>
    </source>
</evidence>